<dbReference type="Proteomes" id="UP000055024">
    <property type="component" value="Unassembled WGS sequence"/>
</dbReference>
<dbReference type="Pfam" id="PF06026">
    <property type="entry name" value="Rib_5-P_isom_A"/>
    <property type="match status" value="1"/>
</dbReference>
<dbReference type="STRING" id="268475.A0A0V1I6X8"/>
<dbReference type="PANTHER" id="PTHR11934">
    <property type="entry name" value="RIBOSE-5-PHOSPHATE ISOMERASE"/>
    <property type="match status" value="1"/>
</dbReference>
<dbReference type="SUPFAM" id="SSF75445">
    <property type="entry name" value="D-ribose-5-phosphate isomerase (RpiA), lid domain"/>
    <property type="match status" value="1"/>
</dbReference>
<evidence type="ECO:0000256" key="4">
    <source>
        <dbReference type="ARBA" id="ARBA00011959"/>
    </source>
</evidence>
<name>A0A0V1I6X8_9BILA</name>
<dbReference type="GO" id="GO:0004751">
    <property type="term" value="F:ribose-5-phosphate isomerase activity"/>
    <property type="evidence" value="ECO:0007669"/>
    <property type="project" value="UniProtKB-EC"/>
</dbReference>
<dbReference type="Gene3D" id="3.30.70.260">
    <property type="match status" value="1"/>
</dbReference>
<evidence type="ECO:0000256" key="5">
    <source>
        <dbReference type="ARBA" id="ARBA00023235"/>
    </source>
</evidence>
<keyword evidence="8" id="KW-1185">Reference proteome</keyword>
<dbReference type="GO" id="GO:0006014">
    <property type="term" value="P:D-ribose metabolic process"/>
    <property type="evidence" value="ECO:0007669"/>
    <property type="project" value="TreeGrafter"/>
</dbReference>
<comment type="similarity">
    <text evidence="3">Belongs to the ribose 5-phosphate isomerase family.</text>
</comment>
<dbReference type="GO" id="GO:0005737">
    <property type="term" value="C:cytoplasm"/>
    <property type="evidence" value="ECO:0007669"/>
    <property type="project" value="TreeGrafter"/>
</dbReference>
<keyword evidence="5 7" id="KW-0413">Isomerase</keyword>
<dbReference type="InterPro" id="IPR037171">
    <property type="entry name" value="NagB/RpiA_transferase-like"/>
</dbReference>
<dbReference type="CDD" id="cd01398">
    <property type="entry name" value="RPI_A"/>
    <property type="match status" value="1"/>
</dbReference>
<dbReference type="FunFam" id="3.30.70.260:FF:000018">
    <property type="entry name" value="Ribose-5-phosphate isomerase A"/>
    <property type="match status" value="1"/>
</dbReference>
<dbReference type="EMBL" id="JYDP01000002">
    <property type="protein sequence ID" value="KRZ18600.1"/>
    <property type="molecule type" value="Genomic_DNA"/>
</dbReference>
<evidence type="ECO:0000256" key="2">
    <source>
        <dbReference type="ARBA" id="ARBA00004988"/>
    </source>
</evidence>
<organism evidence="7 8">
    <name type="scientific">Trichinella zimbabwensis</name>
    <dbReference type="NCBI Taxonomy" id="268475"/>
    <lineage>
        <taxon>Eukaryota</taxon>
        <taxon>Metazoa</taxon>
        <taxon>Ecdysozoa</taxon>
        <taxon>Nematoda</taxon>
        <taxon>Enoplea</taxon>
        <taxon>Dorylaimia</taxon>
        <taxon>Trichinellida</taxon>
        <taxon>Trichinellidae</taxon>
        <taxon>Trichinella</taxon>
    </lineage>
</organism>
<dbReference type="OrthoDB" id="1555531at2759"/>
<proteinExistence type="inferred from homology"/>
<gene>
    <name evidence="7" type="primary">RPIA</name>
    <name evidence="7" type="ORF">T11_13832</name>
</gene>
<sequence>MTCSIKQNLHKQLLLTSQNISTAQCVNSFRELTVLLKQVLEVQNSSSILQVTFTKGEPMARVGLCRLHVLKKNVRAFPFLSCYFKMSSATDDQIEEAKKIAAYTCVKNHVQSGQVIGVGTGSTVVYVAKCLGEMYLKKQLKQIVCIPTSYQARTLILQNGLPLGDLELYPVLDLCIDGADEVDENLNCIKGGGACLTQEKIVINSSKYFYVVADSRKISKKLGDNWRHIPIEVVPMAYMPVRRTIEKTLGGTCNLRMAVRKAGPVVTDNANFVLDWIFPKTDKNMDWISIHNTIKLIVGVVETGLFIRLAQKAYFGKENGEVCEMAANEERLINRLPFPSEFHQNGSILIIPASMLLNVKLTYSEAITMLGKLQRYSFQEHPDLAPTLLKIESKLEEMEAEKRMNRSHQSNILDYLTVEDK</sequence>
<evidence type="ECO:0000313" key="7">
    <source>
        <dbReference type="EMBL" id="KRZ18600.1"/>
    </source>
</evidence>
<evidence type="ECO:0000256" key="1">
    <source>
        <dbReference type="ARBA" id="ARBA00001713"/>
    </source>
</evidence>
<comment type="catalytic activity">
    <reaction evidence="1">
        <text>aldehydo-D-ribose 5-phosphate = D-ribulose 5-phosphate</text>
        <dbReference type="Rhea" id="RHEA:14657"/>
        <dbReference type="ChEBI" id="CHEBI:58121"/>
        <dbReference type="ChEBI" id="CHEBI:58273"/>
        <dbReference type="EC" id="5.3.1.6"/>
    </reaction>
</comment>
<protein>
    <recommendedName>
        <fullName evidence="4">ribose-5-phosphate isomerase</fullName>
        <ecNumber evidence="4">5.3.1.6</ecNumber>
    </recommendedName>
    <alternativeName>
        <fullName evidence="6">Phosphoriboisomerase</fullName>
    </alternativeName>
</protein>
<evidence type="ECO:0000256" key="3">
    <source>
        <dbReference type="ARBA" id="ARBA00008088"/>
    </source>
</evidence>
<dbReference type="NCBIfam" id="NF001924">
    <property type="entry name" value="PRK00702.1"/>
    <property type="match status" value="1"/>
</dbReference>
<dbReference type="GO" id="GO:0009052">
    <property type="term" value="P:pentose-phosphate shunt, non-oxidative branch"/>
    <property type="evidence" value="ECO:0007669"/>
    <property type="project" value="InterPro"/>
</dbReference>
<dbReference type="FunFam" id="3.40.50.1360:FF:000001">
    <property type="entry name" value="Ribose-5-phosphate isomerase A"/>
    <property type="match status" value="1"/>
</dbReference>
<comment type="pathway">
    <text evidence="2">Carbohydrate degradation; pentose phosphate pathway; D-ribose 5-phosphate from D-ribulose 5-phosphate (non-oxidative stage): step 1/1.</text>
</comment>
<dbReference type="NCBIfam" id="TIGR00021">
    <property type="entry name" value="rpiA"/>
    <property type="match status" value="1"/>
</dbReference>
<reference evidence="7 8" key="1">
    <citation type="submission" date="2015-01" db="EMBL/GenBank/DDBJ databases">
        <title>Evolution of Trichinella species and genotypes.</title>
        <authorList>
            <person name="Korhonen P.K."/>
            <person name="Edoardo P."/>
            <person name="Giuseppe L.R."/>
            <person name="Gasser R.B."/>
        </authorList>
    </citation>
    <scope>NUCLEOTIDE SEQUENCE [LARGE SCALE GENOMIC DNA]</scope>
    <source>
        <strain evidence="7">ISS1029</strain>
    </source>
</reference>
<dbReference type="UniPathway" id="UPA00115">
    <property type="reaction ID" value="UER00412"/>
</dbReference>
<dbReference type="SUPFAM" id="SSF100950">
    <property type="entry name" value="NagB/RpiA/CoA transferase-like"/>
    <property type="match status" value="1"/>
</dbReference>
<dbReference type="InterPro" id="IPR004788">
    <property type="entry name" value="Ribose5P_isomerase_type_A"/>
</dbReference>
<dbReference type="Gene3D" id="3.40.50.1360">
    <property type="match status" value="1"/>
</dbReference>
<dbReference type="EC" id="5.3.1.6" evidence="4"/>
<dbReference type="PANTHER" id="PTHR11934:SF0">
    <property type="entry name" value="RIBOSE-5-PHOSPHATE ISOMERASE"/>
    <property type="match status" value="1"/>
</dbReference>
<comment type="caution">
    <text evidence="7">The sequence shown here is derived from an EMBL/GenBank/DDBJ whole genome shotgun (WGS) entry which is preliminary data.</text>
</comment>
<evidence type="ECO:0000313" key="8">
    <source>
        <dbReference type="Proteomes" id="UP000055024"/>
    </source>
</evidence>
<evidence type="ECO:0000256" key="6">
    <source>
        <dbReference type="ARBA" id="ARBA00029734"/>
    </source>
</evidence>
<dbReference type="AlphaFoldDB" id="A0A0V1I6X8"/>
<accession>A0A0V1I6X8</accession>